<dbReference type="InterPro" id="IPR018972">
    <property type="entry name" value="Sas10_C_dom"/>
</dbReference>
<feature type="compositionally biased region" description="Acidic residues" evidence="5">
    <location>
        <begin position="551"/>
        <end position="564"/>
    </location>
</feature>
<feature type="compositionally biased region" description="Acidic residues" evidence="5">
    <location>
        <begin position="527"/>
        <end position="536"/>
    </location>
</feature>
<feature type="compositionally biased region" description="Basic residues" evidence="5">
    <location>
        <begin position="464"/>
        <end position="473"/>
    </location>
</feature>
<evidence type="ECO:0000256" key="4">
    <source>
        <dbReference type="ARBA" id="ARBA00023242"/>
    </source>
</evidence>
<feature type="region of interest" description="Disordered" evidence="5">
    <location>
        <begin position="461"/>
        <end position="657"/>
    </location>
</feature>
<keyword evidence="3" id="KW-0597">Phosphoprotein</keyword>
<evidence type="ECO:0000259" key="6">
    <source>
        <dbReference type="Pfam" id="PF09368"/>
    </source>
</evidence>
<evidence type="ECO:0000256" key="5">
    <source>
        <dbReference type="SAM" id="MobiDB-lite"/>
    </source>
</evidence>
<feature type="compositionally biased region" description="Acidic residues" evidence="5">
    <location>
        <begin position="76"/>
        <end position="93"/>
    </location>
</feature>
<dbReference type="PANTHER" id="PTHR13237">
    <property type="entry name" value="SOMETHING ABOUT SILENCING PROTEIN 10-RELATED"/>
    <property type="match status" value="1"/>
</dbReference>
<dbReference type="EMBL" id="OZ037950">
    <property type="protein sequence ID" value="CAL1712744.1"/>
    <property type="molecule type" value="Genomic_DNA"/>
</dbReference>
<comment type="subcellular location">
    <subcellularLocation>
        <location evidence="1">Nucleus</location>
    </subcellularLocation>
</comment>
<feature type="compositionally biased region" description="Polar residues" evidence="5">
    <location>
        <begin position="597"/>
        <end position="610"/>
    </location>
</feature>
<feature type="compositionally biased region" description="Acidic residues" evidence="5">
    <location>
        <begin position="59"/>
        <end position="68"/>
    </location>
</feature>
<dbReference type="Pfam" id="PF04000">
    <property type="entry name" value="Sas10_Utp3"/>
    <property type="match status" value="1"/>
</dbReference>
<feature type="region of interest" description="Disordered" evidence="5">
    <location>
        <begin position="376"/>
        <end position="443"/>
    </location>
</feature>
<protein>
    <recommendedName>
        <fullName evidence="6">Sas10 C-terminal domain-containing protein</fullName>
    </recommendedName>
</protein>
<evidence type="ECO:0000256" key="1">
    <source>
        <dbReference type="ARBA" id="ARBA00004123"/>
    </source>
</evidence>
<sequence>MARKHTTKPKSTKSRPRAFNKKDSSVPRWNKPQDIPMDEEDRFHAARDQILLDGAAHDSDDEGDEDEVFALKGLPEDSDEDESDGDEMLDDDDPYKNLPEMPKDKPKKAKKKGKAVASSSEDESEDESEEEGWGKKSEYYASNEAQIDSEDEEANEMEEQEAKRLQLKTRDAMADDDFGLDDVVDTITDVVEDILEDPVAAVSLPLPQDKEGLLRHLEKTSPESLALARDWDDTARMLIKAQTKLAELEAESPDVSLGLNHIHYQALLTYATTLAFYLHLRSSPKYVSRPDLLRSHPVMSRLLSLKQSLTTLEELGIDPLGDFSDSDDAEDLSDLSDLTDEDLDASMLWKMDMIKGLEQDELEALLKEAGKVIAGEDGNTKKGKKKKSRKADVEDGEEVQEQERPKKKRKTSTKSALPIFDLEEPTFPSSSTKSKKSKTVSESLTDAYGEQLTLQTFDAQDKAAHKKSLRFHTSRIESTIGRRERARQGNVGGDDDIPWKERKKEKEERLRREVENSRAKGQGEALDGVDPESMDVDGEREGGKGKRRREEEEDSGSESGEDGYYELVKKQSKAKKEKKKAGHDAANAAAKAHLMQEATTNGPRSLTQAMIKNKGLTPHRSKSVRNPRVKKRQRYERAKKKVSSQKAVFRGGVGASGKYEGEKTGISKVIKSVRL</sequence>
<name>A0ABP1DZP5_9APHY</name>
<evidence type="ECO:0000256" key="2">
    <source>
        <dbReference type="ARBA" id="ARBA00010979"/>
    </source>
</evidence>
<feature type="compositionally biased region" description="Basic and acidic residues" evidence="5">
    <location>
        <begin position="497"/>
        <end position="518"/>
    </location>
</feature>
<dbReference type="Proteomes" id="UP001497453">
    <property type="component" value="Chromosome 7"/>
</dbReference>
<dbReference type="InterPro" id="IPR007146">
    <property type="entry name" value="Sas10/Utp3/C1D"/>
</dbReference>
<feature type="compositionally biased region" description="Basic and acidic residues" evidence="5">
    <location>
        <begin position="537"/>
        <end position="550"/>
    </location>
</feature>
<comment type="similarity">
    <text evidence="2">Belongs to the SAS10 family.</text>
</comment>
<feature type="compositionally biased region" description="Basic residues" evidence="5">
    <location>
        <begin position="570"/>
        <end position="581"/>
    </location>
</feature>
<gene>
    <name evidence="7" type="ORF">GFSPODELE1_LOCUS8970</name>
</gene>
<feature type="compositionally biased region" description="Basic residues" evidence="5">
    <location>
        <begin position="1"/>
        <end position="19"/>
    </location>
</feature>
<proteinExistence type="inferred from homology"/>
<evidence type="ECO:0000313" key="8">
    <source>
        <dbReference type="Proteomes" id="UP001497453"/>
    </source>
</evidence>
<organism evidence="7 8">
    <name type="scientific">Somion occarium</name>
    <dbReference type="NCBI Taxonomy" id="3059160"/>
    <lineage>
        <taxon>Eukaryota</taxon>
        <taxon>Fungi</taxon>
        <taxon>Dikarya</taxon>
        <taxon>Basidiomycota</taxon>
        <taxon>Agaricomycotina</taxon>
        <taxon>Agaricomycetes</taxon>
        <taxon>Polyporales</taxon>
        <taxon>Cerrenaceae</taxon>
        <taxon>Somion</taxon>
    </lineage>
</organism>
<dbReference type="Pfam" id="PF09368">
    <property type="entry name" value="Sas10"/>
    <property type="match status" value="1"/>
</dbReference>
<feature type="compositionally biased region" description="Basic residues" evidence="5">
    <location>
        <begin position="105"/>
        <end position="114"/>
    </location>
</feature>
<keyword evidence="4" id="KW-0539">Nucleus</keyword>
<dbReference type="PANTHER" id="PTHR13237:SF8">
    <property type="entry name" value="SOMETHING ABOUT SILENCING PROTEIN 10"/>
    <property type="match status" value="1"/>
</dbReference>
<feature type="compositionally biased region" description="Acidic residues" evidence="5">
    <location>
        <begin position="120"/>
        <end position="131"/>
    </location>
</feature>
<evidence type="ECO:0000256" key="3">
    <source>
        <dbReference type="ARBA" id="ARBA00022553"/>
    </source>
</evidence>
<feature type="domain" description="Sas10 C-terminal" evidence="6">
    <location>
        <begin position="601"/>
        <end position="675"/>
    </location>
</feature>
<feature type="compositionally biased region" description="Basic residues" evidence="5">
    <location>
        <begin position="617"/>
        <end position="643"/>
    </location>
</feature>
<keyword evidence="8" id="KW-1185">Reference proteome</keyword>
<feature type="region of interest" description="Disordered" evidence="5">
    <location>
        <begin position="1"/>
        <end position="142"/>
    </location>
</feature>
<reference evidence="8" key="1">
    <citation type="submission" date="2024-04" db="EMBL/GenBank/DDBJ databases">
        <authorList>
            <person name="Shaw F."/>
            <person name="Minotto A."/>
        </authorList>
    </citation>
    <scope>NUCLEOTIDE SEQUENCE [LARGE SCALE GENOMIC DNA]</scope>
</reference>
<evidence type="ECO:0000313" key="7">
    <source>
        <dbReference type="EMBL" id="CAL1712744.1"/>
    </source>
</evidence>
<accession>A0ABP1DZP5</accession>